<comment type="caution">
    <text evidence="1">The sequence shown here is derived from an EMBL/GenBank/DDBJ whole genome shotgun (WGS) entry which is preliminary data.</text>
</comment>
<evidence type="ECO:0000313" key="2">
    <source>
        <dbReference type="Proteomes" id="UP001454036"/>
    </source>
</evidence>
<reference evidence="1 2" key="1">
    <citation type="submission" date="2024-01" db="EMBL/GenBank/DDBJ databases">
        <title>The complete chloroplast genome sequence of Lithospermum erythrorhizon: insights into the phylogenetic relationship among Boraginaceae species and the maternal lineages of purple gromwells.</title>
        <authorList>
            <person name="Okada T."/>
            <person name="Watanabe K."/>
        </authorList>
    </citation>
    <scope>NUCLEOTIDE SEQUENCE [LARGE SCALE GENOMIC DNA]</scope>
</reference>
<sequence length="133" mass="15654">MGYRTTHRTPTQVTPYVLVYEVEAVFPLEVEIPSLRVVVNEGFTQEKTMKFRLQELNSLGEQRLQAQQRLQCYQSRISKSYNKKVRQRSYQVGDMMLAIRRPIHTLRKNAKNADQEGLRVGSINGRYLKKYYP</sequence>
<evidence type="ECO:0000313" key="1">
    <source>
        <dbReference type="EMBL" id="GAA0161874.1"/>
    </source>
</evidence>
<organism evidence="1 2">
    <name type="scientific">Lithospermum erythrorhizon</name>
    <name type="common">Purple gromwell</name>
    <name type="synonym">Lithospermum officinale var. erythrorhizon</name>
    <dbReference type="NCBI Taxonomy" id="34254"/>
    <lineage>
        <taxon>Eukaryota</taxon>
        <taxon>Viridiplantae</taxon>
        <taxon>Streptophyta</taxon>
        <taxon>Embryophyta</taxon>
        <taxon>Tracheophyta</taxon>
        <taxon>Spermatophyta</taxon>
        <taxon>Magnoliopsida</taxon>
        <taxon>eudicotyledons</taxon>
        <taxon>Gunneridae</taxon>
        <taxon>Pentapetalae</taxon>
        <taxon>asterids</taxon>
        <taxon>lamiids</taxon>
        <taxon>Boraginales</taxon>
        <taxon>Boraginaceae</taxon>
        <taxon>Boraginoideae</taxon>
        <taxon>Lithospermeae</taxon>
        <taxon>Lithospermum</taxon>
    </lineage>
</organism>
<dbReference type="AlphaFoldDB" id="A0AAV3QDR8"/>
<dbReference type="PANTHER" id="PTHR48475:SF1">
    <property type="entry name" value="RNASE H TYPE-1 DOMAIN-CONTAINING PROTEIN"/>
    <property type="match status" value="1"/>
</dbReference>
<accession>A0AAV3QDR8</accession>
<keyword evidence="2" id="KW-1185">Reference proteome</keyword>
<name>A0AAV3QDR8_LITER</name>
<dbReference type="PANTHER" id="PTHR48475">
    <property type="entry name" value="RIBONUCLEASE H"/>
    <property type="match status" value="1"/>
</dbReference>
<dbReference type="EMBL" id="BAABME010004302">
    <property type="protein sequence ID" value="GAA0161874.1"/>
    <property type="molecule type" value="Genomic_DNA"/>
</dbReference>
<protein>
    <submittedName>
        <fullName evidence="1">Uncharacterized protein</fullName>
    </submittedName>
</protein>
<gene>
    <name evidence="1" type="ORF">LIER_18092</name>
</gene>
<proteinExistence type="predicted"/>
<dbReference type="Proteomes" id="UP001454036">
    <property type="component" value="Unassembled WGS sequence"/>
</dbReference>